<evidence type="ECO:0000313" key="1">
    <source>
        <dbReference type="EMBL" id="APU87403.1"/>
    </source>
</evidence>
<reference evidence="1" key="1">
    <citation type="submission" date="2015-12" db="EMBL/GenBank/DDBJ databases">
        <authorList>
            <person name="Chaudhury A."/>
            <person name="Yadav S."/>
            <person name="Yadav M."/>
            <person name="Khurana P."/>
            <person name="Tikaniya D."/>
            <person name="Kantiwal U."/>
            <person name="Sheoran P."/>
            <person name="Verma M."/>
        </authorList>
    </citation>
    <scope>NUCLEOTIDE SEQUENCE</scope>
    <source>
        <strain evidence="1">HG870</strain>
    </source>
</reference>
<dbReference type="EC" id="2.4.1.-" evidence="1"/>
<dbReference type="GO" id="GO:0016757">
    <property type="term" value="F:glycosyltransferase activity"/>
    <property type="evidence" value="ECO:0007669"/>
    <property type="project" value="UniProtKB-KW"/>
</dbReference>
<accession>A0A678NZB8</accession>
<keyword evidence="1" id="KW-0808">Transferase</keyword>
<protein>
    <submittedName>
        <fullName evidence="1">Beta-1,4-mannan synthase</fullName>
        <ecNumber evidence="1">2.4.1.-</ecNumber>
    </submittedName>
</protein>
<dbReference type="AlphaFoldDB" id="A0A678NZB8"/>
<name>A0A678NZB8_CYATE</name>
<dbReference type="EMBL" id="KU353536">
    <property type="protein sequence ID" value="APU87403.1"/>
    <property type="molecule type" value="mRNA"/>
</dbReference>
<proteinExistence type="evidence at transcript level"/>
<sequence length="53" mass="5998">MLIALNSYNNFCRVTASKTSVTYRYSRSWAGASHQRCWRRERPHIGGGCGTCS</sequence>
<organism evidence="1">
    <name type="scientific">Cyamopsis tetragonoloba</name>
    <name type="common">Guar</name>
    <name type="synonym">Cluster bean</name>
    <dbReference type="NCBI Taxonomy" id="3832"/>
    <lineage>
        <taxon>Eukaryota</taxon>
        <taxon>Viridiplantae</taxon>
        <taxon>Streptophyta</taxon>
        <taxon>Embryophyta</taxon>
        <taxon>Tracheophyta</taxon>
        <taxon>Spermatophyta</taxon>
        <taxon>Magnoliopsida</taxon>
        <taxon>eudicotyledons</taxon>
        <taxon>Gunneridae</taxon>
        <taxon>Pentapetalae</taxon>
        <taxon>rosids</taxon>
        <taxon>fabids</taxon>
        <taxon>Fabales</taxon>
        <taxon>Fabaceae</taxon>
        <taxon>Papilionoideae</taxon>
        <taxon>50 kb inversion clade</taxon>
        <taxon>NPAAA clade</taxon>
        <taxon>indigoferoid/millettioid clade</taxon>
        <taxon>Indigofereae</taxon>
        <taxon>Cyamopsis</taxon>
    </lineage>
</organism>
<keyword evidence="1" id="KW-0328">Glycosyltransferase</keyword>